<feature type="region of interest" description="Disordered" evidence="1">
    <location>
        <begin position="336"/>
        <end position="490"/>
    </location>
</feature>
<comment type="caution">
    <text evidence="2">The sequence shown here is derived from an EMBL/GenBank/DDBJ whole genome shotgun (WGS) entry which is preliminary data.</text>
</comment>
<feature type="compositionally biased region" description="Low complexity" evidence="1">
    <location>
        <begin position="133"/>
        <end position="146"/>
    </location>
</feature>
<dbReference type="AlphaFoldDB" id="A0A2A9P992"/>
<feature type="compositionally biased region" description="Polar residues" evidence="1">
    <location>
        <begin position="445"/>
        <end position="455"/>
    </location>
</feature>
<dbReference type="STRING" id="268505.A0A2A9P992"/>
<feature type="compositionally biased region" description="Low complexity" evidence="1">
    <location>
        <begin position="177"/>
        <end position="186"/>
    </location>
</feature>
<feature type="region of interest" description="Disordered" evidence="1">
    <location>
        <begin position="229"/>
        <end position="322"/>
    </location>
</feature>
<proteinExistence type="predicted"/>
<feature type="compositionally biased region" description="Basic and acidic residues" evidence="1">
    <location>
        <begin position="879"/>
        <end position="889"/>
    </location>
</feature>
<feature type="compositionally biased region" description="Basic and acidic residues" evidence="1">
    <location>
        <begin position="898"/>
        <end position="912"/>
    </location>
</feature>
<reference evidence="2 3" key="1">
    <citation type="journal article" date="2015" name="BMC Genomics">
        <title>Gene expression during zombie ant biting behavior reflects the complexity underlying fungal parasitic behavioral manipulation.</title>
        <authorList>
            <person name="de Bekker C."/>
            <person name="Ohm R.A."/>
            <person name="Loreto R.G."/>
            <person name="Sebastian A."/>
            <person name="Albert I."/>
            <person name="Merrow M."/>
            <person name="Brachmann A."/>
            <person name="Hughes D.P."/>
        </authorList>
    </citation>
    <scope>NUCLEOTIDE SEQUENCE [LARGE SCALE GENOMIC DNA]</scope>
    <source>
        <strain evidence="2 3">SC16a</strain>
    </source>
</reference>
<dbReference type="EMBL" id="LAZP02000366">
    <property type="protein sequence ID" value="PFH57784.1"/>
    <property type="molecule type" value="Genomic_DNA"/>
</dbReference>
<reference evidence="2 3" key="2">
    <citation type="journal article" date="2017" name="Sci. Rep.">
        <title>Ant-infecting Ophiocordyceps genomes reveal a high diversity of potential behavioral manipulation genes and a possible major role for enterotoxins.</title>
        <authorList>
            <person name="de Bekker C."/>
            <person name="Ohm R.A."/>
            <person name="Evans H.C."/>
            <person name="Brachmann A."/>
            <person name="Hughes D.P."/>
        </authorList>
    </citation>
    <scope>NUCLEOTIDE SEQUENCE [LARGE SCALE GENOMIC DNA]</scope>
    <source>
        <strain evidence="2 3">SC16a</strain>
    </source>
</reference>
<feature type="region of interest" description="Disordered" evidence="1">
    <location>
        <begin position="591"/>
        <end position="644"/>
    </location>
</feature>
<feature type="compositionally biased region" description="Pro residues" evidence="1">
    <location>
        <begin position="616"/>
        <end position="627"/>
    </location>
</feature>
<feature type="region of interest" description="Disordered" evidence="1">
    <location>
        <begin position="736"/>
        <end position="758"/>
    </location>
</feature>
<keyword evidence="3" id="KW-1185">Reference proteome</keyword>
<feature type="compositionally biased region" description="Low complexity" evidence="1">
    <location>
        <begin position="1"/>
        <end position="16"/>
    </location>
</feature>
<feature type="compositionally biased region" description="Polar residues" evidence="1">
    <location>
        <begin position="340"/>
        <end position="352"/>
    </location>
</feature>
<organism evidence="2 3">
    <name type="scientific">Ophiocordyceps unilateralis</name>
    <name type="common">Zombie-ant fungus</name>
    <name type="synonym">Torrubia unilateralis</name>
    <dbReference type="NCBI Taxonomy" id="268505"/>
    <lineage>
        <taxon>Eukaryota</taxon>
        <taxon>Fungi</taxon>
        <taxon>Dikarya</taxon>
        <taxon>Ascomycota</taxon>
        <taxon>Pezizomycotina</taxon>
        <taxon>Sordariomycetes</taxon>
        <taxon>Hypocreomycetidae</taxon>
        <taxon>Hypocreales</taxon>
        <taxon>Ophiocordycipitaceae</taxon>
        <taxon>Ophiocordyceps</taxon>
    </lineage>
</organism>
<evidence type="ECO:0000256" key="1">
    <source>
        <dbReference type="SAM" id="MobiDB-lite"/>
    </source>
</evidence>
<feature type="compositionally biased region" description="Basic and acidic residues" evidence="1">
    <location>
        <begin position="411"/>
        <end position="425"/>
    </location>
</feature>
<name>A0A2A9P992_OPHUN</name>
<sequence length="927" mass="102423">MTATAFQQPATFQAHPQLRRHKVLPRPRNDRKLDDALCGSSTLDFRPVLEPVDSQPSSPHVLKHEPRRMGPGPDPPPTPPNHSRNSSESTSVLPFCPSAHGSLPTTYVGRRPVATPPDQRSLPTPDVTPPGPVTRSRALRSSASERGSYKVTATESLTESFMTAREAPSLSDDDSSKSALRRSSPSIALSHRAAARPLDPRGCQTTQPRDLLDLALNQIQCSQGDTLVSRARGPVTNSDADVSSPTQVEHKGYYDLESSPNPTTRRGHETEASSSMATSFHAEPRHISGHSRQQTLRHVQKRGRLREPDIARHASADEMESTTRMTHALVADFPERQIDQRSTGHSPGTSFVASGRARRQVWEDGGIPVVVVPDRRSSGQPKPKREPSLRSTSSRPSRKTTSCGSDSSGGSREHDKQSGRGRTGDPRAGLSDQRKDDGPLHTPALCSSISASTTLGDVAESVRAPETYQQRPRDRTSADTSPPKLIFLPEMDMPSPTLIRFEKYESQDLLNLGRHDDALSAKKYSSRNTPFSIASFETAPEVSEAMAVHMYPHQNSSLLVVDHLAKSLETADSTVRGTETEQILDVPLIRTTCPNGGPVTPPQQMSSDEADSPLRNPRPPPTPPKQPPAINLIPATPSGRTPSHEKLIRQGNYFEVTSETPPSRRPSLVKRALGRRRNSIDCPPAGASRPPGLLARTLSLSRNVRHSLLFPPTTAYNPDAVPVSVREETAPAEQGKLHPFWRPHPVDEGSNGGRGVRYRDLQADDWPRAPRRTLSARMKRTFAIFPLREDDYHSADIARGPERRTIRRSPSGSLRVMRRPSSVDSLLRRESWRGEPWSAPGARSLRSLWRGHSLRSRRSEERRQGSRLERMPTLPRIMSERKRAKRSQELRQMISGPKDVRDGVREVIEPKGARKKRPSEAEALDLI</sequence>
<feature type="region of interest" description="Disordered" evidence="1">
    <location>
        <begin position="853"/>
        <end position="872"/>
    </location>
</feature>
<feature type="compositionally biased region" description="Basic and acidic residues" evidence="1">
    <location>
        <begin position="857"/>
        <end position="870"/>
    </location>
</feature>
<feature type="compositionally biased region" description="Low complexity" evidence="1">
    <location>
        <begin position="389"/>
        <end position="410"/>
    </location>
</feature>
<feature type="compositionally biased region" description="Polar residues" evidence="1">
    <location>
        <begin position="151"/>
        <end position="161"/>
    </location>
</feature>
<accession>A0A2A9P992</accession>
<feature type="compositionally biased region" description="Polar residues" evidence="1">
    <location>
        <begin position="235"/>
        <end position="247"/>
    </location>
</feature>
<feature type="compositionally biased region" description="Polar residues" evidence="1">
    <location>
        <begin position="81"/>
        <end position="92"/>
    </location>
</feature>
<protein>
    <submittedName>
        <fullName evidence="2">Uncharacterized protein</fullName>
    </submittedName>
</protein>
<dbReference type="OrthoDB" id="3870679at2759"/>
<dbReference type="Proteomes" id="UP000037136">
    <property type="component" value="Unassembled WGS sequence"/>
</dbReference>
<feature type="region of interest" description="Disordered" evidence="1">
    <location>
        <begin position="879"/>
        <end position="927"/>
    </location>
</feature>
<evidence type="ECO:0000313" key="3">
    <source>
        <dbReference type="Proteomes" id="UP000037136"/>
    </source>
</evidence>
<gene>
    <name evidence="2" type="ORF">XA68_14572</name>
</gene>
<evidence type="ECO:0000313" key="2">
    <source>
        <dbReference type="EMBL" id="PFH57784.1"/>
    </source>
</evidence>
<feature type="compositionally biased region" description="Basic and acidic residues" evidence="1">
    <location>
        <begin position="373"/>
        <end position="388"/>
    </location>
</feature>
<feature type="region of interest" description="Disordered" evidence="1">
    <location>
        <begin position="1"/>
        <end position="206"/>
    </location>
</feature>
<feature type="compositionally biased region" description="Basic and acidic residues" evidence="1">
    <location>
        <begin position="305"/>
        <end position="316"/>
    </location>
</feature>